<sequence length="232" mass="26256">MSLENLEDELIKTNPEEMLSTNELIDSIQLYDATVEIIGFVDGIDSPKIVGSNQQFKIFKFYISNGMGRRVQVVCWNDEIEKISEKILPNCIIHLDGVQARVPKIAAFNNGNVPFELLIRSNSIITNLGKYEPTTNFIENPITIKFTEIFNTTQRISLDGYIKTNFAEIHDPKLNKKIGCGAITDGMYKLEVHILEFSKIEYIKLNINKGNKVQIIGLIQSSVKSEISKPEM</sequence>
<protein>
    <submittedName>
        <fullName evidence="1">Uncharacterized protein</fullName>
    </submittedName>
</protein>
<dbReference type="Gene3D" id="2.40.50.140">
    <property type="entry name" value="Nucleic acid-binding proteins"/>
    <property type="match status" value="1"/>
</dbReference>
<keyword evidence="2" id="KW-1185">Reference proteome</keyword>
<dbReference type="EMBL" id="JADYXP020000011">
    <property type="protein sequence ID" value="KAL0114824.1"/>
    <property type="molecule type" value="Genomic_DNA"/>
</dbReference>
<accession>A0AAW2FJJ8</accession>
<dbReference type="InterPro" id="IPR012340">
    <property type="entry name" value="NA-bd_OB-fold"/>
</dbReference>
<organism evidence="1 2">
    <name type="scientific">Cardiocondyla obscurior</name>
    <dbReference type="NCBI Taxonomy" id="286306"/>
    <lineage>
        <taxon>Eukaryota</taxon>
        <taxon>Metazoa</taxon>
        <taxon>Ecdysozoa</taxon>
        <taxon>Arthropoda</taxon>
        <taxon>Hexapoda</taxon>
        <taxon>Insecta</taxon>
        <taxon>Pterygota</taxon>
        <taxon>Neoptera</taxon>
        <taxon>Endopterygota</taxon>
        <taxon>Hymenoptera</taxon>
        <taxon>Apocrita</taxon>
        <taxon>Aculeata</taxon>
        <taxon>Formicoidea</taxon>
        <taxon>Formicidae</taxon>
        <taxon>Myrmicinae</taxon>
        <taxon>Cardiocondyla</taxon>
    </lineage>
</organism>
<comment type="caution">
    <text evidence="1">The sequence shown here is derived from an EMBL/GenBank/DDBJ whole genome shotgun (WGS) entry which is preliminary data.</text>
</comment>
<gene>
    <name evidence="1" type="ORF">PUN28_011869</name>
</gene>
<evidence type="ECO:0000313" key="1">
    <source>
        <dbReference type="EMBL" id="KAL0114824.1"/>
    </source>
</evidence>
<dbReference type="Proteomes" id="UP001430953">
    <property type="component" value="Unassembled WGS sequence"/>
</dbReference>
<evidence type="ECO:0000313" key="2">
    <source>
        <dbReference type="Proteomes" id="UP001430953"/>
    </source>
</evidence>
<proteinExistence type="predicted"/>
<dbReference type="SUPFAM" id="SSF50249">
    <property type="entry name" value="Nucleic acid-binding proteins"/>
    <property type="match status" value="1"/>
</dbReference>
<dbReference type="AlphaFoldDB" id="A0AAW2FJJ8"/>
<reference evidence="1 2" key="1">
    <citation type="submission" date="2023-03" db="EMBL/GenBank/DDBJ databases">
        <title>High recombination rates correlate with genetic variation in Cardiocondyla obscurior ants.</title>
        <authorList>
            <person name="Errbii M."/>
        </authorList>
    </citation>
    <scope>NUCLEOTIDE SEQUENCE [LARGE SCALE GENOMIC DNA]</scope>
    <source>
        <strain evidence="1">Alpha-2009</strain>
        <tissue evidence="1">Whole body</tissue>
    </source>
</reference>
<name>A0AAW2FJJ8_9HYME</name>